<evidence type="ECO:0000313" key="6">
    <source>
        <dbReference type="EMBL" id="MFA1772516.1"/>
    </source>
</evidence>
<feature type="transmembrane region" description="Helical" evidence="2">
    <location>
        <begin position="186"/>
        <end position="205"/>
    </location>
</feature>
<dbReference type="RefSeq" id="WP_149097439.1">
    <property type="nucleotide sequence ID" value="NZ_BMMG01000001.1"/>
</dbReference>
<dbReference type="EMBL" id="JBGOGF010000008">
    <property type="protein sequence ID" value="MFA1772516.1"/>
    <property type="molecule type" value="Genomic_DNA"/>
</dbReference>
<dbReference type="Pfam" id="PF05569">
    <property type="entry name" value="Peptidase_M56"/>
    <property type="match status" value="1"/>
</dbReference>
<dbReference type="Proteomes" id="UP000323866">
    <property type="component" value="Unassembled WGS sequence"/>
</dbReference>
<keyword evidence="8" id="KW-1185">Reference proteome</keyword>
<feature type="transmembrane region" description="Helical" evidence="2">
    <location>
        <begin position="38"/>
        <end position="58"/>
    </location>
</feature>
<dbReference type="Gene3D" id="3.30.1150.10">
    <property type="match status" value="1"/>
</dbReference>
<feature type="domain" description="TonB C-terminal" evidence="3">
    <location>
        <begin position="335"/>
        <end position="401"/>
    </location>
</feature>
<name>A0A5M8QP23_9BACT</name>
<dbReference type="PANTHER" id="PTHR34978:SF3">
    <property type="entry name" value="SLR0241 PROTEIN"/>
    <property type="match status" value="1"/>
</dbReference>
<dbReference type="OrthoDB" id="1039448at2"/>
<evidence type="ECO:0000256" key="1">
    <source>
        <dbReference type="SAM" id="MobiDB-lite"/>
    </source>
</evidence>
<organism evidence="5 7">
    <name type="scientific">Rufibacter glacialis</name>
    <dbReference type="NCBI Taxonomy" id="1259555"/>
    <lineage>
        <taxon>Bacteria</taxon>
        <taxon>Pseudomonadati</taxon>
        <taxon>Bacteroidota</taxon>
        <taxon>Cytophagia</taxon>
        <taxon>Cytophagales</taxon>
        <taxon>Hymenobacteraceae</taxon>
        <taxon>Rufibacter</taxon>
    </lineage>
</organism>
<dbReference type="SUPFAM" id="SSF74653">
    <property type="entry name" value="TolA/TonB C-terminal domain"/>
    <property type="match status" value="1"/>
</dbReference>
<proteinExistence type="predicted"/>
<keyword evidence="2" id="KW-0812">Transmembrane</keyword>
<dbReference type="EMBL" id="VKKZ01000010">
    <property type="protein sequence ID" value="KAA6437819.1"/>
    <property type="molecule type" value="Genomic_DNA"/>
</dbReference>
<dbReference type="InterPro" id="IPR037682">
    <property type="entry name" value="TonB_C"/>
</dbReference>
<evidence type="ECO:0000313" key="8">
    <source>
        <dbReference type="Proteomes" id="UP001570846"/>
    </source>
</evidence>
<protein>
    <submittedName>
        <fullName evidence="6">M56 family metallopeptidase</fullName>
    </submittedName>
</protein>
<feature type="region of interest" description="Disordered" evidence="1">
    <location>
        <begin position="297"/>
        <end position="318"/>
    </location>
</feature>
<accession>A0A5M8QP23</accession>
<comment type="caution">
    <text evidence="5">The sequence shown here is derived from an EMBL/GenBank/DDBJ whole genome shotgun (WGS) entry which is preliminary data.</text>
</comment>
<reference evidence="5 7" key="2">
    <citation type="submission" date="2019-09" db="EMBL/GenBank/DDBJ databases">
        <title>A bacterium isolated from glacier soil.</title>
        <authorList>
            <person name="Liu Q."/>
        </authorList>
    </citation>
    <scope>NUCLEOTIDE SEQUENCE [LARGE SCALE GENOMIC DNA]</scope>
    <source>
        <strain evidence="5 7">MDT1-10-3</strain>
    </source>
</reference>
<keyword evidence="2" id="KW-0472">Membrane</keyword>
<feature type="compositionally biased region" description="Low complexity" evidence="1">
    <location>
        <begin position="297"/>
        <end position="313"/>
    </location>
</feature>
<evidence type="ECO:0000313" key="5">
    <source>
        <dbReference type="EMBL" id="KAA6437819.1"/>
    </source>
</evidence>
<dbReference type="InterPro" id="IPR008756">
    <property type="entry name" value="Peptidase_M56"/>
</dbReference>
<dbReference type="GO" id="GO:0055085">
    <property type="term" value="P:transmembrane transport"/>
    <property type="evidence" value="ECO:0007669"/>
    <property type="project" value="InterPro"/>
</dbReference>
<feature type="transmembrane region" description="Helical" evidence="2">
    <location>
        <begin position="96"/>
        <end position="113"/>
    </location>
</feature>
<evidence type="ECO:0000313" key="7">
    <source>
        <dbReference type="Proteomes" id="UP000323866"/>
    </source>
</evidence>
<dbReference type="PANTHER" id="PTHR34978">
    <property type="entry name" value="POSSIBLE SENSOR-TRANSDUCER PROTEIN BLAR"/>
    <property type="match status" value="1"/>
</dbReference>
<dbReference type="Proteomes" id="UP001570846">
    <property type="component" value="Unassembled WGS sequence"/>
</dbReference>
<evidence type="ECO:0000259" key="4">
    <source>
        <dbReference type="Pfam" id="PF05569"/>
    </source>
</evidence>
<dbReference type="InterPro" id="IPR052173">
    <property type="entry name" value="Beta-lactam_resp_regulator"/>
</dbReference>
<dbReference type="AlphaFoldDB" id="A0A5M8QP23"/>
<evidence type="ECO:0000259" key="3">
    <source>
        <dbReference type="Pfam" id="PF03544"/>
    </source>
</evidence>
<feature type="domain" description="Peptidase M56" evidence="4">
    <location>
        <begin position="160"/>
        <end position="262"/>
    </location>
</feature>
<reference evidence="5 7" key="1">
    <citation type="submission" date="2019-07" db="EMBL/GenBank/DDBJ databases">
        <authorList>
            <person name="Qu J.-H."/>
        </authorList>
    </citation>
    <scope>NUCLEOTIDE SEQUENCE [LARGE SCALE GENOMIC DNA]</scope>
    <source>
        <strain evidence="5 7">MDT1-10-3</strain>
    </source>
</reference>
<feature type="transmembrane region" description="Helical" evidence="2">
    <location>
        <begin position="6"/>
        <end position="26"/>
    </location>
</feature>
<keyword evidence="2" id="KW-1133">Transmembrane helix</keyword>
<dbReference type="CDD" id="cd07341">
    <property type="entry name" value="M56_BlaR1_MecR1_like"/>
    <property type="match status" value="1"/>
</dbReference>
<sequence length="450" mass="50756">MHHSLVTYLAESTVCLLAFYLLYLLLLRNEACFRYNRFYLLGATVVSFLLPFMEVPSFQEVAVIPPLVPSLTPYVVKVAVEGEPISSSTMVGWDSVLLLLYGIGVGVFAFRFVRQLYHLYNYIQKQKGREEKVHSLTVIPTHGEWPTFSFFRYIFWDNSQPLTQEEQARILQHERVHVTQGHSYDLVFLELLAIVFWFNPLLFLYRKALMVTHEFLADAQVIQTEDRTGYGLLLARQVLQKNNFTLGHHFNKSLTLKRLKMIHEPNRRTSKVKQVLAFPLLGLLALSLSSNQLATQENASSAASTPAASTSPAEPQFPGGTPALVKFLANEMRIPASSQKNNEYGGVFVQVTVAKDGTPGNFKVLQARHASLEQEVLRVVKLMPTWEAHGATSPVTYVIPFAIIIDGFKNDKNAIKQEFEQDLTKVTAQFQGKAFKIAPPIYLTGYGPLE</sequence>
<dbReference type="Pfam" id="PF03544">
    <property type="entry name" value="TonB_C"/>
    <property type="match status" value="1"/>
</dbReference>
<gene>
    <name evidence="6" type="ORF">ACD591_14540</name>
    <name evidence="5" type="ORF">FOE74_04785</name>
</gene>
<reference evidence="6 8" key="3">
    <citation type="submission" date="2024-08" db="EMBL/GenBank/DDBJ databases">
        <authorList>
            <person name="Wei W."/>
        </authorList>
    </citation>
    <scope>NUCLEOTIDE SEQUENCE [LARGE SCALE GENOMIC DNA]</scope>
    <source>
        <strain evidence="6 8">XU2</strain>
    </source>
</reference>
<evidence type="ECO:0000256" key="2">
    <source>
        <dbReference type="SAM" id="Phobius"/>
    </source>
</evidence>